<protein>
    <recommendedName>
        <fullName evidence="3">Phosphoglycerate mutase-like protein</fullName>
    </recommendedName>
</protein>
<keyword evidence="2" id="KW-1185">Reference proteome</keyword>
<accession>A0A1Y2CCD6</accession>
<dbReference type="Gene3D" id="3.40.50.1240">
    <property type="entry name" value="Phosphoglycerate mutase-like"/>
    <property type="match status" value="1"/>
</dbReference>
<dbReference type="CDD" id="cd07067">
    <property type="entry name" value="HP_PGM_like"/>
    <property type="match status" value="1"/>
</dbReference>
<dbReference type="Pfam" id="PF00300">
    <property type="entry name" value="His_Phos_1"/>
    <property type="match status" value="1"/>
</dbReference>
<evidence type="ECO:0008006" key="3">
    <source>
        <dbReference type="Google" id="ProtNLM"/>
    </source>
</evidence>
<dbReference type="AlphaFoldDB" id="A0A1Y2CCD6"/>
<dbReference type="PANTHER" id="PTHR16469">
    <property type="entry name" value="UBIQUITIN-ASSOCIATED AND SH3 DOMAIN-CONTAINING BA-RELATED"/>
    <property type="match status" value="1"/>
</dbReference>
<name>A0A1Y2CCD6_9FUNG</name>
<dbReference type="InterPro" id="IPR013078">
    <property type="entry name" value="His_Pase_superF_clade-1"/>
</dbReference>
<dbReference type="PANTHER" id="PTHR16469:SF27">
    <property type="entry name" value="UBIQUITIN-ASSOCIATED AND SH3 DOMAIN-CONTAINING BA-RELATED"/>
    <property type="match status" value="1"/>
</dbReference>
<dbReference type="Proteomes" id="UP000193642">
    <property type="component" value="Unassembled WGS sequence"/>
</dbReference>
<evidence type="ECO:0000313" key="2">
    <source>
        <dbReference type="Proteomes" id="UP000193642"/>
    </source>
</evidence>
<comment type="caution">
    <text evidence="1">The sequence shown here is derived from an EMBL/GenBank/DDBJ whole genome shotgun (WGS) entry which is preliminary data.</text>
</comment>
<dbReference type="SUPFAM" id="SSF53254">
    <property type="entry name" value="Phosphoglycerate mutase-like"/>
    <property type="match status" value="1"/>
</dbReference>
<gene>
    <name evidence="1" type="ORF">BCR33DRAFT_716671</name>
</gene>
<reference evidence="1 2" key="1">
    <citation type="submission" date="2016-07" db="EMBL/GenBank/DDBJ databases">
        <title>Pervasive Adenine N6-methylation of Active Genes in Fungi.</title>
        <authorList>
            <consortium name="DOE Joint Genome Institute"/>
            <person name="Mondo S.J."/>
            <person name="Dannebaum R.O."/>
            <person name="Kuo R.C."/>
            <person name="Labutti K."/>
            <person name="Haridas S."/>
            <person name="Kuo A."/>
            <person name="Salamov A."/>
            <person name="Ahrendt S.R."/>
            <person name="Lipzen A."/>
            <person name="Sullivan W."/>
            <person name="Andreopoulos W.B."/>
            <person name="Clum A."/>
            <person name="Lindquist E."/>
            <person name="Daum C."/>
            <person name="Ramamoorthy G.K."/>
            <person name="Gryganskyi A."/>
            <person name="Culley D."/>
            <person name="Magnuson J.K."/>
            <person name="James T.Y."/>
            <person name="O'Malley M.A."/>
            <person name="Stajich J.E."/>
            <person name="Spatafora J.W."/>
            <person name="Visel A."/>
            <person name="Grigoriev I.V."/>
        </authorList>
    </citation>
    <scope>NUCLEOTIDE SEQUENCE [LARGE SCALE GENOMIC DNA]</scope>
    <source>
        <strain evidence="1 2">JEL800</strain>
    </source>
</reference>
<dbReference type="InterPro" id="IPR029033">
    <property type="entry name" value="His_PPase_superfam"/>
</dbReference>
<organism evidence="1 2">
    <name type="scientific">Rhizoclosmatium globosum</name>
    <dbReference type="NCBI Taxonomy" id="329046"/>
    <lineage>
        <taxon>Eukaryota</taxon>
        <taxon>Fungi</taxon>
        <taxon>Fungi incertae sedis</taxon>
        <taxon>Chytridiomycota</taxon>
        <taxon>Chytridiomycota incertae sedis</taxon>
        <taxon>Chytridiomycetes</taxon>
        <taxon>Chytridiales</taxon>
        <taxon>Chytriomycetaceae</taxon>
        <taxon>Rhizoclosmatium</taxon>
    </lineage>
</organism>
<dbReference type="InterPro" id="IPR051710">
    <property type="entry name" value="Phosphatase_SH3-domain"/>
</dbReference>
<dbReference type="OrthoDB" id="414418at2759"/>
<sequence>MMTTQGRTRTVIFVRHGTRQDFLPTQEAPTKFSLLDSPLSSSGIAESQCLGAHLATILNDSATILSSPLSRCIQTILPLSQQLKVPIKTEAGVGEWLEAAGGACTGTID</sequence>
<dbReference type="STRING" id="329046.A0A1Y2CCD6"/>
<proteinExistence type="predicted"/>
<dbReference type="EMBL" id="MCGO01000021">
    <property type="protein sequence ID" value="ORY44698.1"/>
    <property type="molecule type" value="Genomic_DNA"/>
</dbReference>
<evidence type="ECO:0000313" key="1">
    <source>
        <dbReference type="EMBL" id="ORY44698.1"/>
    </source>
</evidence>